<reference evidence="1" key="1">
    <citation type="journal article" date="2015" name="Nature">
        <title>Complex archaea that bridge the gap between prokaryotes and eukaryotes.</title>
        <authorList>
            <person name="Spang A."/>
            <person name="Saw J.H."/>
            <person name="Jorgensen S.L."/>
            <person name="Zaremba-Niedzwiedzka K."/>
            <person name="Martijn J."/>
            <person name="Lind A.E."/>
            <person name="van Eijk R."/>
            <person name="Schleper C."/>
            <person name="Guy L."/>
            <person name="Ettema T.J."/>
        </authorList>
    </citation>
    <scope>NUCLEOTIDE SEQUENCE</scope>
</reference>
<dbReference type="AlphaFoldDB" id="A0A0F8YGX8"/>
<comment type="caution">
    <text evidence="1">The sequence shown here is derived from an EMBL/GenBank/DDBJ whole genome shotgun (WGS) entry which is preliminary data.</text>
</comment>
<gene>
    <name evidence="1" type="ORF">LCGC14_2820730</name>
</gene>
<name>A0A0F8YGX8_9ZZZZ</name>
<evidence type="ECO:0000313" key="1">
    <source>
        <dbReference type="EMBL" id="KKK80713.1"/>
    </source>
</evidence>
<dbReference type="EMBL" id="LAZR01053453">
    <property type="protein sequence ID" value="KKK80713.1"/>
    <property type="molecule type" value="Genomic_DNA"/>
</dbReference>
<sequence>MALIGDTECCGLGELDGIANTEPRIIIKHFCEATYTQGEWDGYAGGVGRMIPSDFNYALVLFTSVTKRKYGERLRDYIIKNKLGYVTKSATKTNPNTKNRINAWLWAIHVKNLEQWYKKNKNKK</sequence>
<organism evidence="1">
    <name type="scientific">marine sediment metagenome</name>
    <dbReference type="NCBI Taxonomy" id="412755"/>
    <lineage>
        <taxon>unclassified sequences</taxon>
        <taxon>metagenomes</taxon>
        <taxon>ecological metagenomes</taxon>
    </lineage>
</organism>
<protein>
    <submittedName>
        <fullName evidence="1">Uncharacterized protein</fullName>
    </submittedName>
</protein>
<accession>A0A0F8YGX8</accession>
<proteinExistence type="predicted"/>